<dbReference type="AlphaFoldDB" id="A0A937K221"/>
<dbReference type="Gene3D" id="3.40.50.2000">
    <property type="entry name" value="Glycogen Phosphorylase B"/>
    <property type="match status" value="2"/>
</dbReference>
<dbReference type="EMBL" id="JAESWA010000001">
    <property type="protein sequence ID" value="MBL4930252.1"/>
    <property type="molecule type" value="Genomic_DNA"/>
</dbReference>
<dbReference type="GO" id="GO:0016757">
    <property type="term" value="F:glycosyltransferase activity"/>
    <property type="evidence" value="ECO:0007669"/>
    <property type="project" value="InterPro"/>
</dbReference>
<keyword evidence="4" id="KW-1185">Reference proteome</keyword>
<comment type="caution">
    <text evidence="3">The sequence shown here is derived from an EMBL/GenBank/DDBJ whole genome shotgun (WGS) entry which is preliminary data.</text>
</comment>
<dbReference type="CDD" id="cd03794">
    <property type="entry name" value="GT4_WbuB-like"/>
    <property type="match status" value="1"/>
</dbReference>
<dbReference type="InterPro" id="IPR001296">
    <property type="entry name" value="Glyco_trans_1"/>
</dbReference>
<evidence type="ECO:0000259" key="2">
    <source>
        <dbReference type="Pfam" id="PF13439"/>
    </source>
</evidence>
<dbReference type="Pfam" id="PF00534">
    <property type="entry name" value="Glycos_transf_1"/>
    <property type="match status" value="1"/>
</dbReference>
<dbReference type="InterPro" id="IPR050194">
    <property type="entry name" value="Glycosyltransferase_grp1"/>
</dbReference>
<reference evidence="3" key="1">
    <citation type="submission" date="2021-01" db="EMBL/GenBank/DDBJ databases">
        <title>Genome public.</title>
        <authorList>
            <person name="Liu C."/>
            <person name="Sun Q."/>
        </authorList>
    </citation>
    <scope>NUCLEOTIDE SEQUENCE</scope>
    <source>
        <strain evidence="3">YIM B02565</strain>
    </source>
</reference>
<dbReference type="Proteomes" id="UP000623681">
    <property type="component" value="Unassembled WGS sequence"/>
</dbReference>
<proteinExistence type="predicted"/>
<dbReference type="PANTHER" id="PTHR45947:SF3">
    <property type="entry name" value="SULFOQUINOVOSYL TRANSFERASE SQD2"/>
    <property type="match status" value="1"/>
</dbReference>
<evidence type="ECO:0000313" key="3">
    <source>
        <dbReference type="EMBL" id="MBL4930252.1"/>
    </source>
</evidence>
<feature type="domain" description="Glycosyltransferase subfamily 4-like N-terminal" evidence="2">
    <location>
        <begin position="24"/>
        <end position="157"/>
    </location>
</feature>
<dbReference type="RefSeq" id="WP_202765637.1">
    <property type="nucleotide sequence ID" value="NZ_JAESWA010000001.1"/>
</dbReference>
<dbReference type="InterPro" id="IPR028098">
    <property type="entry name" value="Glyco_trans_4-like_N"/>
</dbReference>
<dbReference type="SUPFAM" id="SSF53756">
    <property type="entry name" value="UDP-Glycosyltransferase/glycogen phosphorylase"/>
    <property type="match status" value="1"/>
</dbReference>
<protein>
    <submittedName>
        <fullName evidence="3">Glycosyltransferase family 4 protein</fullName>
    </submittedName>
</protein>
<organism evidence="3 4">
    <name type="scientific">Clostridium paridis</name>
    <dbReference type="NCBI Taxonomy" id="2803863"/>
    <lineage>
        <taxon>Bacteria</taxon>
        <taxon>Bacillati</taxon>
        <taxon>Bacillota</taxon>
        <taxon>Clostridia</taxon>
        <taxon>Eubacteriales</taxon>
        <taxon>Clostridiaceae</taxon>
        <taxon>Clostridium</taxon>
    </lineage>
</organism>
<gene>
    <name evidence="3" type="ORF">JK634_00295</name>
</gene>
<accession>A0A937K221</accession>
<feature type="domain" description="Glycosyl transferase family 1" evidence="1">
    <location>
        <begin position="182"/>
        <end position="343"/>
    </location>
</feature>
<dbReference type="Pfam" id="PF13439">
    <property type="entry name" value="Glyco_transf_4"/>
    <property type="match status" value="1"/>
</dbReference>
<evidence type="ECO:0000313" key="4">
    <source>
        <dbReference type="Proteomes" id="UP000623681"/>
    </source>
</evidence>
<dbReference type="PANTHER" id="PTHR45947">
    <property type="entry name" value="SULFOQUINOVOSYL TRANSFERASE SQD2"/>
    <property type="match status" value="1"/>
</dbReference>
<evidence type="ECO:0000259" key="1">
    <source>
        <dbReference type="Pfam" id="PF00534"/>
    </source>
</evidence>
<name>A0A937K221_9CLOT</name>
<sequence length="369" mass="42560">MTGKVCHITTVHKKNDDRILYKECMTLKEEGYEVYLIATNEKEETINGVKIIPINKYEGRLKRFFSMRKEALEKAIELNADIYHFHDPELILLGNKLRKMGKKVVYDAHEDVPAQIMSKTYLGNKFVRQIVSKAFNIFEKGSTKKYAGFVTVTEGIGSKFNNNRKIVLKNYPVKKIIDNSVPIEIDKDKPVVIYVGGLTRIRGIKELVEATGKLNGKCQLWLLGEWESEEYHKECMNLSGWQNTKYYGYMPMDEVYQYIKAADIGACVLYPTGNHMGSLPIKAFEYMACSKPIIMSDFPYWRDNFGDFAALVPPQDVDALAKTIEGLLDNKEVYNEKIRNSQKVFEDNFSWESESLKLKELYKQILESK</sequence>